<evidence type="ECO:0000256" key="3">
    <source>
        <dbReference type="SAM" id="SignalP"/>
    </source>
</evidence>
<feature type="compositionally biased region" description="Gly residues" evidence="1">
    <location>
        <begin position="981"/>
        <end position="998"/>
    </location>
</feature>
<feature type="compositionally biased region" description="Polar residues" evidence="1">
    <location>
        <begin position="1006"/>
        <end position="1018"/>
    </location>
</feature>
<feature type="transmembrane region" description="Helical" evidence="2">
    <location>
        <begin position="713"/>
        <end position="738"/>
    </location>
</feature>
<reference evidence="5 7" key="2">
    <citation type="submission" date="2018-06" db="EMBL/GenBank/DDBJ databases">
        <authorList>
            <consortium name="Pathogen Informatics"/>
            <person name="Doyle S."/>
        </authorList>
    </citation>
    <scope>NUCLEOTIDE SEQUENCE [LARGE SCALE GENOMIC DNA]</scope>
    <source>
        <strain evidence="5 7">NCTC12388</strain>
    </source>
</reference>
<name>A0A378J1J7_9GAMM</name>
<protein>
    <submittedName>
        <fullName evidence="5">Defect in organelle trafficking protein DotA</fullName>
    </submittedName>
</protein>
<feature type="transmembrane region" description="Helical" evidence="2">
    <location>
        <begin position="35"/>
        <end position="53"/>
    </location>
</feature>
<evidence type="ECO:0000313" key="5">
    <source>
        <dbReference type="EMBL" id="STX41613.1"/>
    </source>
</evidence>
<keyword evidence="6" id="KW-1185">Reference proteome</keyword>
<keyword evidence="3" id="KW-0732">Signal</keyword>
<proteinExistence type="predicted"/>
<keyword evidence="2" id="KW-0472">Membrane</keyword>
<dbReference type="Proteomes" id="UP000054691">
    <property type="component" value="Unassembled WGS sequence"/>
</dbReference>
<dbReference type="NCBIfam" id="NF033886">
    <property type="entry name" value="T4SS_DotA"/>
    <property type="match status" value="1"/>
</dbReference>
<evidence type="ECO:0000256" key="1">
    <source>
        <dbReference type="SAM" id="MobiDB-lite"/>
    </source>
</evidence>
<dbReference type="NCBIfam" id="TIGR04346">
    <property type="entry name" value="DotA_TraY"/>
    <property type="match status" value="2"/>
</dbReference>
<dbReference type="Pfam" id="PF11388">
    <property type="entry name" value="DotA"/>
    <property type="match status" value="1"/>
</dbReference>
<sequence length="1033" mass="108578">MIKLAVSVLLFLFSGLVLAADGSLSFAPPASDYSVVFLGNLFGVVDGVLSGTGSQIMGSMFGVFNAAVLAIGGIVILYTLIVATMNTAHEGQMLGQKWSSIWIPIRATIGLALLIPKASGYCMMQIFVMWVVVQGVGAADKVWEAALSYLNRGGVIIQAQQSNPASQLTSSQGAGIGGIANGAETILAGQVCMLGLQTQLENVRQSYLSAKSGGDCKNATPGSPMDTFCKTPVPDFLSSVNAVAAQTTQQTAKPTPSSYSVKMPNFDSGPYTFLNGICGTLQWNSLATSYPKQFGGLTTNTSGINTGSANQGTGTNNTTISGKNGNQVTLNPSEVAMTQLSRAIAVQQMYTDLSSTARLIISNDPQMSSTGSSGTTPTPPWATQQFGIPYTTNGSACNETKNECVTWGPVPGTVVGGVLFNGTELTNAINSYNGVMMPTINLARMLTSQDNETSATNFINQASLQGWIMAGAYYYNLVQIQGASSISNASQIDQNTGLENSKFDPTVITSPFSGTSSSNCSSGKLPDQDLTNLCLWFNSSDTAVNNLVSLIGATSTMTKVPALATNMTLMTNNSASTVFGFLNNSLMMQTPGQPGTQPLTFGDSFTVQVNTTPVDLPSVSFSCGAVKPFFNICLGRIVGNVVYNGIIRFIYNIFIKTILQIIYPIIDAFLEIPLQGMAQIFQQGLYIIAQPGVNPVVALANMGSQYINFAGNLWVYLLGLAISSALIPIFGVFIFALLTLAMPLVIAWVGIMVGIGFITSYYVPILPYIIFVFAGIGWMIAVIEAMVAGPIIALGITHPEGHDAFGKGEAAIMLLLNVFLRPTMMIIGYISAIALSYVGVWLLNAGFDQAIAFVAQETNNGELLKGNILWNQMGGSKGFTDWTAIYAFFFAVLSYTMLYLTIIQKSFTLITYLPDKVLRWIGGTPESIGQESAQWGEEVKGKVQEAGKETQTAQGTMEKTMGGVAMKGVGKVKGALGKAFGGSGSTSGEGIQDGGEAGSSGDAKNPTPSSSSVESTQHAGAPAGASGPPPVSK</sequence>
<dbReference type="EMBL" id="LNYE01000006">
    <property type="protein sequence ID" value="KTD14649.1"/>
    <property type="molecule type" value="Genomic_DNA"/>
</dbReference>
<dbReference type="EMBL" id="UGOB01000001">
    <property type="protein sequence ID" value="STX41613.1"/>
    <property type="molecule type" value="Genomic_DNA"/>
</dbReference>
<evidence type="ECO:0000256" key="2">
    <source>
        <dbReference type="SAM" id="Phobius"/>
    </source>
</evidence>
<feature type="transmembrane region" description="Helical" evidence="2">
    <location>
        <begin position="646"/>
        <end position="666"/>
    </location>
</feature>
<dbReference type="RefSeq" id="WP_058497883.1">
    <property type="nucleotide sequence ID" value="NZ_CAAAHW010000008.1"/>
</dbReference>
<evidence type="ECO:0000313" key="4">
    <source>
        <dbReference type="EMBL" id="KTD14649.1"/>
    </source>
</evidence>
<dbReference type="Proteomes" id="UP000254476">
    <property type="component" value="Unassembled WGS sequence"/>
</dbReference>
<dbReference type="AlphaFoldDB" id="A0A378J1J7"/>
<evidence type="ECO:0000313" key="6">
    <source>
        <dbReference type="Proteomes" id="UP000054691"/>
    </source>
</evidence>
<feature type="transmembrane region" description="Helical" evidence="2">
    <location>
        <begin position="60"/>
        <end position="81"/>
    </location>
</feature>
<organism evidence="5 7">
    <name type="scientific">Legionella gratiana</name>
    <dbReference type="NCBI Taxonomy" id="45066"/>
    <lineage>
        <taxon>Bacteria</taxon>
        <taxon>Pseudomonadati</taxon>
        <taxon>Pseudomonadota</taxon>
        <taxon>Gammaproteobacteria</taxon>
        <taxon>Legionellales</taxon>
        <taxon>Legionellaceae</taxon>
        <taxon>Legionella</taxon>
    </lineage>
</organism>
<feature type="transmembrane region" description="Helical" evidence="2">
    <location>
        <begin position="769"/>
        <end position="797"/>
    </location>
</feature>
<feature type="chain" id="PRO_5017029284" evidence="3">
    <location>
        <begin position="20"/>
        <end position="1033"/>
    </location>
</feature>
<dbReference type="InterPro" id="IPR027628">
    <property type="entry name" value="DotA_TraY"/>
</dbReference>
<feature type="transmembrane region" description="Helical" evidence="2">
    <location>
        <begin position="101"/>
        <end position="119"/>
    </location>
</feature>
<dbReference type="OrthoDB" id="7010241at2"/>
<reference evidence="4 6" key="1">
    <citation type="submission" date="2015-11" db="EMBL/GenBank/DDBJ databases">
        <title>Genomic analysis of 38 Legionella species identifies large and diverse effector repertoires.</title>
        <authorList>
            <person name="Burstein D."/>
            <person name="Amaro F."/>
            <person name="Zusman T."/>
            <person name="Lifshitz Z."/>
            <person name="Cohen O."/>
            <person name="Gilbert J.A."/>
            <person name="Pupko T."/>
            <person name="Shuman H.A."/>
            <person name="Segal G."/>
        </authorList>
    </citation>
    <scope>NUCLEOTIDE SEQUENCE [LARGE SCALE GENOMIC DNA]</scope>
    <source>
        <strain evidence="4 6">Lyon 8420412</strain>
    </source>
</reference>
<feature type="transmembrane region" description="Helical" evidence="2">
    <location>
        <begin position="745"/>
        <end position="763"/>
    </location>
</feature>
<feature type="region of interest" description="Disordered" evidence="1">
    <location>
        <begin position="305"/>
        <end position="325"/>
    </location>
</feature>
<keyword evidence="2" id="KW-1133">Transmembrane helix</keyword>
<dbReference type="InterPro" id="IPR021528">
    <property type="entry name" value="DotA"/>
</dbReference>
<feature type="transmembrane region" description="Helical" evidence="2">
    <location>
        <begin position="818"/>
        <end position="843"/>
    </location>
</feature>
<feature type="transmembrane region" description="Helical" evidence="2">
    <location>
        <begin position="883"/>
        <end position="902"/>
    </location>
</feature>
<feature type="region of interest" description="Disordered" evidence="1">
    <location>
        <begin position="981"/>
        <end position="1033"/>
    </location>
</feature>
<dbReference type="STRING" id="45066.Lgra_0680"/>
<accession>A0A378J1J7</accession>
<feature type="signal peptide" evidence="3">
    <location>
        <begin position="1"/>
        <end position="19"/>
    </location>
</feature>
<gene>
    <name evidence="5" type="primary">dotA</name>
    <name evidence="4" type="ORF">Lgra_0680</name>
    <name evidence="5" type="ORF">NCTC12388_00326</name>
</gene>
<keyword evidence="2" id="KW-0812">Transmembrane</keyword>
<evidence type="ECO:0000313" key="7">
    <source>
        <dbReference type="Proteomes" id="UP000254476"/>
    </source>
</evidence>